<organism evidence="3 4">
    <name type="scientific">Aspergillus tanneri</name>
    <dbReference type="NCBI Taxonomy" id="1220188"/>
    <lineage>
        <taxon>Eukaryota</taxon>
        <taxon>Fungi</taxon>
        <taxon>Dikarya</taxon>
        <taxon>Ascomycota</taxon>
        <taxon>Pezizomycotina</taxon>
        <taxon>Eurotiomycetes</taxon>
        <taxon>Eurotiomycetidae</taxon>
        <taxon>Eurotiales</taxon>
        <taxon>Aspergillaceae</taxon>
        <taxon>Aspergillus</taxon>
        <taxon>Aspergillus subgen. Circumdati</taxon>
    </lineage>
</organism>
<evidence type="ECO:0000256" key="2">
    <source>
        <dbReference type="SAM" id="Phobius"/>
    </source>
</evidence>
<evidence type="ECO:0000313" key="3">
    <source>
        <dbReference type="EMBL" id="KAA8650970.1"/>
    </source>
</evidence>
<feature type="transmembrane region" description="Helical" evidence="2">
    <location>
        <begin position="84"/>
        <end position="106"/>
    </location>
</feature>
<evidence type="ECO:0000313" key="4">
    <source>
        <dbReference type="Proteomes" id="UP000324241"/>
    </source>
</evidence>
<proteinExistence type="predicted"/>
<gene>
    <name evidence="3" type="ORF">ATNIH1004_003661</name>
</gene>
<keyword evidence="2" id="KW-0472">Membrane</keyword>
<dbReference type="GeneID" id="54326363"/>
<dbReference type="VEuPathDB" id="FungiDB:EYZ11_013561"/>
<dbReference type="Proteomes" id="UP000324241">
    <property type="component" value="Unassembled WGS sequence"/>
</dbReference>
<dbReference type="RefSeq" id="XP_033430331.1">
    <property type="nucleotide sequence ID" value="XM_033568336.1"/>
</dbReference>
<evidence type="ECO:0000256" key="1">
    <source>
        <dbReference type="SAM" id="MobiDB-lite"/>
    </source>
</evidence>
<keyword evidence="2" id="KW-1133">Transmembrane helix</keyword>
<keyword evidence="2" id="KW-0812">Transmembrane</keyword>
<comment type="caution">
    <text evidence="3">The sequence shown here is derived from an EMBL/GenBank/DDBJ whole genome shotgun (WGS) entry which is preliminary data.</text>
</comment>
<dbReference type="OrthoDB" id="5215637at2759"/>
<dbReference type="AlphaFoldDB" id="A0A5M9N041"/>
<dbReference type="EMBL" id="QUQM01000001">
    <property type="protein sequence ID" value="KAA8650970.1"/>
    <property type="molecule type" value="Genomic_DNA"/>
</dbReference>
<reference evidence="3 4" key="1">
    <citation type="submission" date="2019-08" db="EMBL/GenBank/DDBJ databases">
        <title>The genome sequence of a newly discovered highly antifungal drug resistant Aspergillus species, Aspergillus tanneri NIH 1004.</title>
        <authorList>
            <person name="Mounaud S."/>
            <person name="Singh I."/>
            <person name="Joardar V."/>
            <person name="Pakala S."/>
            <person name="Pakala S."/>
            <person name="Venepally P."/>
            <person name="Chung J.K."/>
            <person name="Losada L."/>
            <person name="Nierman W.C."/>
        </authorList>
    </citation>
    <scope>NUCLEOTIDE SEQUENCE [LARGE SCALE GENOMIC DNA]</scope>
    <source>
        <strain evidence="3 4">NIH1004</strain>
    </source>
</reference>
<protein>
    <submittedName>
        <fullName evidence="3">Uncharacterized protein</fullName>
    </submittedName>
</protein>
<accession>A0A5M9N041</accession>
<name>A0A5M9N041_9EURO</name>
<sequence>MSQGTAIHILPCPNSTHGMNSWCCSPSGADCCDDAFQMDMGTLLIPASTTSSNSTSTATATTTATVTAGTTRIKDSGTESRTTAVGAAVGAALGACLLAALGTILFQRRTYKKKLQEMQQIQTTPVYYCAHTTAETPSELPLNPKPAVFELGEERQQDPAGRSP</sequence>
<feature type="region of interest" description="Disordered" evidence="1">
    <location>
        <begin position="135"/>
        <end position="164"/>
    </location>
</feature>